<dbReference type="PANTHER" id="PTHR43390:SF1">
    <property type="entry name" value="CHLOROPLAST PROCESSING PEPTIDASE"/>
    <property type="match status" value="1"/>
</dbReference>
<feature type="transmembrane region" description="Helical" evidence="7">
    <location>
        <begin position="21"/>
        <end position="43"/>
    </location>
</feature>
<dbReference type="GO" id="GO:0016020">
    <property type="term" value="C:membrane"/>
    <property type="evidence" value="ECO:0007669"/>
    <property type="project" value="UniProtKB-SubCell"/>
</dbReference>
<dbReference type="Gene3D" id="2.10.109.10">
    <property type="entry name" value="Umud Fragment, subunit A"/>
    <property type="match status" value="1"/>
</dbReference>
<reference evidence="9" key="1">
    <citation type="submission" date="2020-07" db="EMBL/GenBank/DDBJ databases">
        <title>Huge and variable diversity of episymbiotic CPR bacteria and DPANN archaea in groundwater ecosystems.</title>
        <authorList>
            <person name="He C.Y."/>
            <person name="Keren R."/>
            <person name="Whittaker M."/>
            <person name="Farag I.F."/>
            <person name="Doudna J."/>
            <person name="Cate J.H.D."/>
            <person name="Banfield J.F."/>
        </authorList>
    </citation>
    <scope>NUCLEOTIDE SEQUENCE</scope>
    <source>
        <strain evidence="9">NC_groundwater_580_Pr5_B-0.1um_64_19</strain>
    </source>
</reference>
<gene>
    <name evidence="9" type="primary">lepB</name>
    <name evidence="9" type="ORF">HYX28_11325</name>
</gene>
<keyword evidence="7" id="KW-0472">Membrane</keyword>
<dbReference type="CDD" id="cd06530">
    <property type="entry name" value="S26_SPase_I"/>
    <property type="match status" value="1"/>
</dbReference>
<proteinExistence type="inferred from homology"/>
<evidence type="ECO:0000256" key="2">
    <source>
        <dbReference type="ARBA" id="ARBA00009370"/>
    </source>
</evidence>
<feature type="active site" evidence="6">
    <location>
        <position position="49"/>
    </location>
</feature>
<dbReference type="GO" id="GO:0004252">
    <property type="term" value="F:serine-type endopeptidase activity"/>
    <property type="evidence" value="ECO:0007669"/>
    <property type="project" value="InterPro"/>
</dbReference>
<dbReference type="Proteomes" id="UP000779809">
    <property type="component" value="Unassembled WGS sequence"/>
</dbReference>
<dbReference type="PRINTS" id="PR00727">
    <property type="entry name" value="LEADERPTASE"/>
</dbReference>
<dbReference type="PROSITE" id="PS00760">
    <property type="entry name" value="SPASE_I_2"/>
    <property type="match status" value="1"/>
</dbReference>
<keyword evidence="7" id="KW-0645">Protease</keyword>
<dbReference type="PANTHER" id="PTHR43390">
    <property type="entry name" value="SIGNAL PEPTIDASE I"/>
    <property type="match status" value="1"/>
</dbReference>
<dbReference type="InterPro" id="IPR019533">
    <property type="entry name" value="Peptidase_S26"/>
</dbReference>
<evidence type="ECO:0000256" key="6">
    <source>
        <dbReference type="PIRSR" id="PIRSR600223-1"/>
    </source>
</evidence>
<keyword evidence="5 7" id="KW-0378">Hydrolase</keyword>
<name>A0A932EQK3_9BACT</name>
<comment type="similarity">
    <text evidence="2 7">Belongs to the peptidase S26 family.</text>
</comment>
<evidence type="ECO:0000256" key="7">
    <source>
        <dbReference type="RuleBase" id="RU362042"/>
    </source>
</evidence>
<evidence type="ECO:0000256" key="4">
    <source>
        <dbReference type="ARBA" id="ARBA00019232"/>
    </source>
</evidence>
<sequence>MATGPQTDRADARPYSLALRSLQSLVLSIVVALFIVTFLFQAFQIPSGSMEQTLMVGDYLLVDKAVYAEDAATLLPAREVERGDIVVFHYPVQPETYFVKRVVAVPGDRVRMVEKRLFINGRAETADYAIHRDRGHDAYRDNFPELRFAPGNVDARWWLDLHRLTSASGELVVPAGSYFVLGDNRDDSQDSRYWGFVPRANIVGRPLLIYWSRGDAASAVTSARGDTLSSLAYAMTHLYTRWDRMLRTVR</sequence>
<protein>
    <recommendedName>
        <fullName evidence="4 7">Signal peptidase I</fullName>
        <ecNumber evidence="3 7">3.4.21.89</ecNumber>
    </recommendedName>
</protein>
<evidence type="ECO:0000313" key="9">
    <source>
        <dbReference type="EMBL" id="MBI2679362.1"/>
    </source>
</evidence>
<organism evidence="9 10">
    <name type="scientific">Candidatus Korobacter versatilis</name>
    <dbReference type="NCBI Taxonomy" id="658062"/>
    <lineage>
        <taxon>Bacteria</taxon>
        <taxon>Pseudomonadati</taxon>
        <taxon>Acidobacteriota</taxon>
        <taxon>Terriglobia</taxon>
        <taxon>Terriglobales</taxon>
        <taxon>Candidatus Korobacteraceae</taxon>
        <taxon>Candidatus Korobacter</taxon>
    </lineage>
</organism>
<comment type="caution">
    <text evidence="9">The sequence shown here is derived from an EMBL/GenBank/DDBJ whole genome shotgun (WGS) entry which is preliminary data.</text>
</comment>
<dbReference type="AlphaFoldDB" id="A0A932EQK3"/>
<feature type="domain" description="Peptidase S26" evidence="8">
    <location>
        <begin position="21"/>
        <end position="211"/>
    </location>
</feature>
<accession>A0A932EQK3</accession>
<dbReference type="InterPro" id="IPR036286">
    <property type="entry name" value="LexA/Signal_pep-like_sf"/>
</dbReference>
<evidence type="ECO:0000256" key="3">
    <source>
        <dbReference type="ARBA" id="ARBA00013208"/>
    </source>
</evidence>
<dbReference type="InterPro" id="IPR000223">
    <property type="entry name" value="Pept_S26A_signal_pept_1"/>
</dbReference>
<keyword evidence="7" id="KW-0812">Transmembrane</keyword>
<comment type="catalytic activity">
    <reaction evidence="1 7">
        <text>Cleavage of hydrophobic, N-terminal signal or leader sequences from secreted and periplasmic proteins.</text>
        <dbReference type="EC" id="3.4.21.89"/>
    </reaction>
</comment>
<dbReference type="SUPFAM" id="SSF51306">
    <property type="entry name" value="LexA/Signal peptidase"/>
    <property type="match status" value="1"/>
</dbReference>
<dbReference type="InterPro" id="IPR019758">
    <property type="entry name" value="Pept_S26A_signal_pept_1_CS"/>
</dbReference>
<feature type="active site" evidence="6">
    <location>
        <position position="100"/>
    </location>
</feature>
<dbReference type="Pfam" id="PF10502">
    <property type="entry name" value="Peptidase_S26"/>
    <property type="match status" value="1"/>
</dbReference>
<comment type="subcellular location">
    <subcellularLocation>
        <location evidence="7">Membrane</location>
        <topology evidence="7">Single-pass type II membrane protein</topology>
    </subcellularLocation>
</comment>
<evidence type="ECO:0000256" key="1">
    <source>
        <dbReference type="ARBA" id="ARBA00000677"/>
    </source>
</evidence>
<dbReference type="NCBIfam" id="TIGR02227">
    <property type="entry name" value="sigpep_I_bact"/>
    <property type="match status" value="1"/>
</dbReference>
<dbReference type="GO" id="GO:0009003">
    <property type="term" value="F:signal peptidase activity"/>
    <property type="evidence" value="ECO:0007669"/>
    <property type="project" value="UniProtKB-EC"/>
</dbReference>
<keyword evidence="7" id="KW-1133">Transmembrane helix</keyword>
<evidence type="ECO:0000256" key="5">
    <source>
        <dbReference type="ARBA" id="ARBA00022801"/>
    </source>
</evidence>
<dbReference type="EC" id="3.4.21.89" evidence="3 7"/>
<dbReference type="EMBL" id="JACPNR010000014">
    <property type="protein sequence ID" value="MBI2679362.1"/>
    <property type="molecule type" value="Genomic_DNA"/>
</dbReference>
<dbReference type="PROSITE" id="PS00761">
    <property type="entry name" value="SPASE_I_3"/>
    <property type="match status" value="1"/>
</dbReference>
<evidence type="ECO:0000259" key="8">
    <source>
        <dbReference type="Pfam" id="PF10502"/>
    </source>
</evidence>
<dbReference type="GO" id="GO:0006465">
    <property type="term" value="P:signal peptide processing"/>
    <property type="evidence" value="ECO:0007669"/>
    <property type="project" value="InterPro"/>
</dbReference>
<evidence type="ECO:0000313" key="10">
    <source>
        <dbReference type="Proteomes" id="UP000779809"/>
    </source>
</evidence>
<dbReference type="InterPro" id="IPR019757">
    <property type="entry name" value="Pept_S26A_signal_pept_1_Lys-AS"/>
</dbReference>